<feature type="transmembrane region" description="Helical" evidence="14">
    <location>
        <begin position="251"/>
        <end position="272"/>
    </location>
</feature>
<keyword evidence="12" id="KW-0186">Copper</keyword>
<evidence type="ECO:0000256" key="14">
    <source>
        <dbReference type="RuleBase" id="RU362081"/>
    </source>
</evidence>
<feature type="transmembrane region" description="Helical" evidence="14">
    <location>
        <begin position="12"/>
        <end position="35"/>
    </location>
</feature>
<dbReference type="SUPFAM" id="SSF81665">
    <property type="entry name" value="Calcium ATPase, transmembrane domain M"/>
    <property type="match status" value="1"/>
</dbReference>
<feature type="transmembrane region" description="Helical" evidence="14">
    <location>
        <begin position="99"/>
        <end position="116"/>
    </location>
</feature>
<dbReference type="PANTHER" id="PTHR43079:SF1">
    <property type="entry name" value="CADMIUM_ZINC-TRANSPORTING ATPASE HMA1, CHLOROPLASTIC-RELATED"/>
    <property type="match status" value="1"/>
</dbReference>
<keyword evidence="10" id="KW-1278">Translocase</keyword>
<dbReference type="InterPro" id="IPR001757">
    <property type="entry name" value="P_typ_ATPase"/>
</dbReference>
<dbReference type="InterPro" id="IPR023298">
    <property type="entry name" value="ATPase_P-typ_TM_dom_sf"/>
</dbReference>
<dbReference type="InterPro" id="IPR027256">
    <property type="entry name" value="P-typ_ATPase_IB"/>
</dbReference>
<dbReference type="STRING" id="84521.SAMN04487994_105211"/>
<feature type="transmembrane region" description="Helical" evidence="14">
    <location>
        <begin position="583"/>
        <end position="601"/>
    </location>
</feature>
<dbReference type="OrthoDB" id="9813266at2"/>
<evidence type="ECO:0000313" key="17">
    <source>
        <dbReference type="Proteomes" id="UP000235682"/>
    </source>
</evidence>
<keyword evidence="17" id="KW-1185">Reference proteome</keyword>
<dbReference type="InterPro" id="IPR023299">
    <property type="entry name" value="ATPase_P-typ_cyto_dom_N"/>
</dbReference>
<dbReference type="NCBIfam" id="TIGR01525">
    <property type="entry name" value="ATPase-IB_hvy"/>
    <property type="match status" value="1"/>
</dbReference>
<dbReference type="Pfam" id="PF00702">
    <property type="entry name" value="Hydrolase"/>
    <property type="match status" value="1"/>
</dbReference>
<keyword evidence="7" id="KW-0813">Transport</keyword>
<dbReference type="SFLD" id="SFLDG00002">
    <property type="entry name" value="C1.7:_P-type_atpase_like"/>
    <property type="match status" value="1"/>
</dbReference>
<dbReference type="Gene3D" id="2.70.150.10">
    <property type="entry name" value="Calcium-transporting ATPase, cytoplasmic transduction domain A"/>
    <property type="match status" value="1"/>
</dbReference>
<dbReference type="GO" id="GO:0019829">
    <property type="term" value="F:ATPase-coupled monoatomic cation transmembrane transporter activity"/>
    <property type="evidence" value="ECO:0007669"/>
    <property type="project" value="InterPro"/>
</dbReference>
<dbReference type="CDD" id="cd07551">
    <property type="entry name" value="P-type_ATPase_HM_ZosA_PfeT-like"/>
    <property type="match status" value="1"/>
</dbReference>
<dbReference type="GO" id="GO:0016887">
    <property type="term" value="F:ATP hydrolysis activity"/>
    <property type="evidence" value="ECO:0007669"/>
    <property type="project" value="InterPro"/>
</dbReference>
<keyword evidence="7" id="KW-0406">Ion transport</keyword>
<organism evidence="16 17">
    <name type="scientific">Dolosicoccus paucivorans</name>
    <dbReference type="NCBI Taxonomy" id="84521"/>
    <lineage>
        <taxon>Bacteria</taxon>
        <taxon>Bacillati</taxon>
        <taxon>Bacillota</taxon>
        <taxon>Bacilli</taxon>
        <taxon>Lactobacillales</taxon>
        <taxon>Aerococcaceae</taxon>
        <taxon>Dolosicoccus</taxon>
    </lineage>
</organism>
<dbReference type="RefSeq" id="WP_102227684.1">
    <property type="nucleotide sequence ID" value="NZ_PNFY01000013.1"/>
</dbReference>
<dbReference type="InterPro" id="IPR059000">
    <property type="entry name" value="ATPase_P-type_domA"/>
</dbReference>
<feature type="transmembrane region" description="Helical" evidence="14">
    <location>
        <begin position="41"/>
        <end position="63"/>
    </location>
</feature>
<protein>
    <submittedName>
        <fullName evidence="16">Heavy metal translocating P-type ATPase</fullName>
    </submittedName>
</protein>
<evidence type="ECO:0000256" key="4">
    <source>
        <dbReference type="ARBA" id="ARBA00022692"/>
    </source>
</evidence>
<evidence type="ECO:0000256" key="1">
    <source>
        <dbReference type="ARBA" id="ARBA00004651"/>
    </source>
</evidence>
<evidence type="ECO:0000256" key="10">
    <source>
        <dbReference type="ARBA" id="ARBA00022967"/>
    </source>
</evidence>
<evidence type="ECO:0000256" key="7">
    <source>
        <dbReference type="ARBA" id="ARBA00022796"/>
    </source>
</evidence>
<keyword evidence="3 14" id="KW-1003">Cell membrane</keyword>
<dbReference type="SFLD" id="SFLDF00027">
    <property type="entry name" value="p-type_atpase"/>
    <property type="match status" value="1"/>
</dbReference>
<dbReference type="GO" id="GO:0005886">
    <property type="term" value="C:plasma membrane"/>
    <property type="evidence" value="ECO:0007669"/>
    <property type="project" value="UniProtKB-SubCell"/>
</dbReference>
<proteinExistence type="inferred from homology"/>
<evidence type="ECO:0000256" key="5">
    <source>
        <dbReference type="ARBA" id="ARBA00022723"/>
    </source>
</evidence>
<evidence type="ECO:0000256" key="6">
    <source>
        <dbReference type="ARBA" id="ARBA00022741"/>
    </source>
</evidence>
<feature type="transmembrane region" description="Helical" evidence="14">
    <location>
        <begin position="278"/>
        <end position="302"/>
    </location>
</feature>
<dbReference type="GO" id="GO:0006825">
    <property type="term" value="P:copper ion transport"/>
    <property type="evidence" value="ECO:0007669"/>
    <property type="project" value="UniProtKB-KW"/>
</dbReference>
<evidence type="ECO:0000259" key="15">
    <source>
        <dbReference type="Pfam" id="PF00122"/>
    </source>
</evidence>
<evidence type="ECO:0000256" key="3">
    <source>
        <dbReference type="ARBA" id="ARBA00022475"/>
    </source>
</evidence>
<evidence type="ECO:0000256" key="11">
    <source>
        <dbReference type="ARBA" id="ARBA00022989"/>
    </source>
</evidence>
<gene>
    <name evidence="16" type="ORF">CJ205_06675</name>
</gene>
<dbReference type="SFLD" id="SFLDS00003">
    <property type="entry name" value="Haloacid_Dehalogenase"/>
    <property type="match status" value="1"/>
</dbReference>
<dbReference type="EMBL" id="PNHE01000030">
    <property type="protein sequence ID" value="PMC58011.1"/>
    <property type="molecule type" value="Genomic_DNA"/>
</dbReference>
<keyword evidence="7" id="KW-0187">Copper transport</keyword>
<evidence type="ECO:0000256" key="2">
    <source>
        <dbReference type="ARBA" id="ARBA00006024"/>
    </source>
</evidence>
<dbReference type="InterPro" id="IPR036412">
    <property type="entry name" value="HAD-like_sf"/>
</dbReference>
<dbReference type="PANTHER" id="PTHR43079">
    <property type="entry name" value="PROBABLE CADMIUM/ZINC-TRANSPORTING ATPASE HMA1"/>
    <property type="match status" value="1"/>
</dbReference>
<dbReference type="Pfam" id="PF00122">
    <property type="entry name" value="E1-E2_ATPase"/>
    <property type="match status" value="1"/>
</dbReference>
<keyword evidence="6 14" id="KW-0547">Nucleotide-binding</keyword>
<reference evidence="16 17" key="1">
    <citation type="submission" date="2017-09" db="EMBL/GenBank/DDBJ databases">
        <title>Bacterial strain isolated from the female urinary microbiota.</title>
        <authorList>
            <person name="Thomas-White K."/>
            <person name="Kumar N."/>
            <person name="Forster S."/>
            <person name="Putonti C."/>
            <person name="Lawley T."/>
            <person name="Wolfe A.J."/>
        </authorList>
    </citation>
    <scope>NUCLEOTIDE SEQUENCE [LARGE SCALE GENOMIC DNA]</scope>
    <source>
        <strain evidence="16 17">UMB0852</strain>
    </source>
</reference>
<dbReference type="AlphaFoldDB" id="A0A2N6SLR5"/>
<dbReference type="SUPFAM" id="SSF81653">
    <property type="entry name" value="Calcium ATPase, transduction domain A"/>
    <property type="match status" value="1"/>
</dbReference>
<keyword evidence="8 14" id="KW-0067">ATP-binding</keyword>
<keyword evidence="4 14" id="KW-0812">Transmembrane</keyword>
<dbReference type="InterPro" id="IPR008250">
    <property type="entry name" value="ATPase_P-typ_transduc_dom_A_sf"/>
</dbReference>
<dbReference type="InterPro" id="IPR023214">
    <property type="entry name" value="HAD_sf"/>
</dbReference>
<comment type="similarity">
    <text evidence="2 14">Belongs to the cation transport ATPase (P-type) (TC 3.A.3) family. Type IB subfamily.</text>
</comment>
<name>A0A2N6SLR5_9LACT</name>
<evidence type="ECO:0000313" key="16">
    <source>
        <dbReference type="EMBL" id="PMC58011.1"/>
    </source>
</evidence>
<dbReference type="PRINTS" id="PR00941">
    <property type="entry name" value="CDATPASE"/>
</dbReference>
<comment type="caution">
    <text evidence="16">The sequence shown here is derived from an EMBL/GenBank/DDBJ whole genome shotgun (WGS) entry which is preliminary data.</text>
</comment>
<dbReference type="InterPro" id="IPR044492">
    <property type="entry name" value="P_typ_ATPase_HD_dom"/>
</dbReference>
<dbReference type="PROSITE" id="PS01229">
    <property type="entry name" value="COF_2"/>
    <property type="match status" value="1"/>
</dbReference>
<sequence>MSEKKYDQGRHHYHGPLPVIMYFVGVVLFIIGLFIYDNVLWRNILMCLTMVVAGYDVMAEGFIETITESRRCNKFYPNIHILMALAAIASAAIGEFMEGALLILIFAGAHFLEEYAEEKSRREITSLLELNPTEARRINEDGSVEVVSVEELNVGDRLQVLNGDSVPTDGVILEGSTTIDQSSINGESIPAEKTVGDDVFASTINETGTFTMEVTKDSSDTVIAKIIQMVEQSQGDLTPTASKIKRFEPKYVMTVLIAVPLLILIGPFLFGWDWSTSIYRGVVFLVGASPCALAASAVPATLSAMSNLARHGLLFKGGSYVSALSEIKAIAFDKTGTLTQGKPQVTHYEWVEELTKEEQDLALQIVVTMERHSNHPLAEAISEKFADIPSLEGMEVENLIGQGLVGHYQGHTYHIGKPSIFENVPEHIVEYKDTYSYEGNTVVYVSKNDQVIGLFALMDVPKEDSKETIRYFQDQGIHTIMITGDGKATGEAIGRQLGLEQVRSNVMPEEKAAIIKDIQQEFGKTVMVGDGVNDAPALVSAEIGVAMGGGTDIAIDAADAVLMQDSLSRLSYAHRQSKRLDRIVTQNIVFALSVVVILLILNVMGKLTIATGVIGHEGSTILVILNGLRLLTNPKGKDS</sequence>
<accession>A0A2N6SLR5</accession>
<dbReference type="Proteomes" id="UP000235682">
    <property type="component" value="Unassembled WGS sequence"/>
</dbReference>
<comment type="subcellular location">
    <subcellularLocation>
        <location evidence="1">Cell membrane</location>
        <topology evidence="1">Multi-pass membrane protein</topology>
    </subcellularLocation>
</comment>
<keyword evidence="13 14" id="KW-0472">Membrane</keyword>
<keyword evidence="9" id="KW-0460">Magnesium</keyword>
<dbReference type="InterPro" id="IPR018303">
    <property type="entry name" value="ATPase_P-typ_P_site"/>
</dbReference>
<dbReference type="PROSITE" id="PS00154">
    <property type="entry name" value="ATPASE_E1_E2"/>
    <property type="match status" value="1"/>
</dbReference>
<dbReference type="SUPFAM" id="SSF81660">
    <property type="entry name" value="Metal cation-transporting ATPase, ATP-binding domain N"/>
    <property type="match status" value="1"/>
</dbReference>
<evidence type="ECO:0000256" key="9">
    <source>
        <dbReference type="ARBA" id="ARBA00022842"/>
    </source>
</evidence>
<keyword evidence="5 14" id="KW-0479">Metal-binding</keyword>
<dbReference type="NCBIfam" id="TIGR01494">
    <property type="entry name" value="ATPase_P-type"/>
    <property type="match status" value="1"/>
</dbReference>
<dbReference type="Gene3D" id="3.40.50.1000">
    <property type="entry name" value="HAD superfamily/HAD-like"/>
    <property type="match status" value="1"/>
</dbReference>
<dbReference type="GO" id="GO:0005524">
    <property type="term" value="F:ATP binding"/>
    <property type="evidence" value="ECO:0007669"/>
    <property type="project" value="UniProtKB-UniRule"/>
</dbReference>
<dbReference type="SUPFAM" id="SSF56784">
    <property type="entry name" value="HAD-like"/>
    <property type="match status" value="1"/>
</dbReference>
<dbReference type="InterPro" id="IPR051949">
    <property type="entry name" value="Cation_Transport_ATPase"/>
</dbReference>
<dbReference type="Gene3D" id="3.40.1110.10">
    <property type="entry name" value="Calcium-transporting ATPase, cytoplasmic domain N"/>
    <property type="match status" value="1"/>
</dbReference>
<feature type="domain" description="P-type ATPase A" evidence="15">
    <location>
        <begin position="129"/>
        <end position="231"/>
    </location>
</feature>
<dbReference type="PRINTS" id="PR00119">
    <property type="entry name" value="CATATPASE"/>
</dbReference>
<dbReference type="FunFam" id="2.70.150.10:FF:000020">
    <property type="entry name" value="Copper-exporting P-type ATPase A"/>
    <property type="match status" value="1"/>
</dbReference>
<evidence type="ECO:0000256" key="8">
    <source>
        <dbReference type="ARBA" id="ARBA00022840"/>
    </source>
</evidence>
<evidence type="ECO:0000256" key="13">
    <source>
        <dbReference type="ARBA" id="ARBA00023136"/>
    </source>
</evidence>
<evidence type="ECO:0000256" key="12">
    <source>
        <dbReference type="ARBA" id="ARBA00023008"/>
    </source>
</evidence>
<keyword evidence="11 14" id="KW-1133">Transmembrane helix</keyword>
<dbReference type="GO" id="GO:0046872">
    <property type="term" value="F:metal ion binding"/>
    <property type="evidence" value="ECO:0007669"/>
    <property type="project" value="UniProtKB-KW"/>
</dbReference>
<feature type="transmembrane region" description="Helical" evidence="14">
    <location>
        <begin position="607"/>
        <end position="628"/>
    </location>
</feature>